<evidence type="ECO:0000259" key="8">
    <source>
        <dbReference type="Pfam" id="PF00082"/>
    </source>
</evidence>
<dbReference type="Pfam" id="PF00082">
    <property type="entry name" value="Peptidase_S8"/>
    <property type="match status" value="1"/>
</dbReference>
<dbReference type="GO" id="GO:0006508">
    <property type="term" value="P:proteolysis"/>
    <property type="evidence" value="ECO:0007669"/>
    <property type="project" value="UniProtKB-KW"/>
</dbReference>
<dbReference type="InterPro" id="IPR023827">
    <property type="entry name" value="Peptidase_S8_Asp-AS"/>
</dbReference>
<dbReference type="RefSeq" id="WP_261968653.1">
    <property type="nucleotide sequence ID" value="NZ_JAHHZF010000005.1"/>
</dbReference>
<name>A0A947D483_9HYPH</name>
<dbReference type="PROSITE" id="PS00136">
    <property type="entry name" value="SUBTILASE_ASP"/>
    <property type="match status" value="1"/>
</dbReference>
<dbReference type="GO" id="GO:0004252">
    <property type="term" value="F:serine-type endopeptidase activity"/>
    <property type="evidence" value="ECO:0007669"/>
    <property type="project" value="UniProtKB-UniRule"/>
</dbReference>
<evidence type="ECO:0000256" key="1">
    <source>
        <dbReference type="ARBA" id="ARBA00011073"/>
    </source>
</evidence>
<evidence type="ECO:0000256" key="7">
    <source>
        <dbReference type="SAM" id="SignalP"/>
    </source>
</evidence>
<dbReference type="InterPro" id="IPR022398">
    <property type="entry name" value="Peptidase_S8_His-AS"/>
</dbReference>
<reference evidence="9 10" key="1">
    <citation type="submission" date="2021-06" db="EMBL/GenBank/DDBJ databases">
        <authorList>
            <person name="Grouzdev D.S."/>
            <person name="Koziaeva V."/>
        </authorList>
    </citation>
    <scope>NUCLEOTIDE SEQUENCE [LARGE SCALE GENOMIC DNA]</scope>
    <source>
        <strain evidence="9 10">22</strain>
    </source>
</reference>
<evidence type="ECO:0000256" key="4">
    <source>
        <dbReference type="ARBA" id="ARBA00022825"/>
    </source>
</evidence>
<dbReference type="InterPro" id="IPR036852">
    <property type="entry name" value="Peptidase_S8/S53_dom_sf"/>
</dbReference>
<accession>A0A947D483</accession>
<keyword evidence="2 5" id="KW-0645">Protease</keyword>
<dbReference type="PROSITE" id="PS00137">
    <property type="entry name" value="SUBTILASE_HIS"/>
    <property type="match status" value="1"/>
</dbReference>
<proteinExistence type="inferred from homology"/>
<dbReference type="PANTHER" id="PTHR43806:SF11">
    <property type="entry name" value="CEREVISIN-RELATED"/>
    <property type="match status" value="1"/>
</dbReference>
<dbReference type="InterPro" id="IPR050131">
    <property type="entry name" value="Peptidase_S8_subtilisin-like"/>
</dbReference>
<evidence type="ECO:0000256" key="6">
    <source>
        <dbReference type="RuleBase" id="RU003355"/>
    </source>
</evidence>
<keyword evidence="3 5" id="KW-0378">Hydrolase</keyword>
<dbReference type="InterPro" id="IPR023828">
    <property type="entry name" value="Peptidase_S8_Ser-AS"/>
</dbReference>
<feature type="active site" description="Charge relay system" evidence="5">
    <location>
        <position position="226"/>
    </location>
</feature>
<comment type="similarity">
    <text evidence="1 5 6">Belongs to the peptidase S8 family.</text>
</comment>
<evidence type="ECO:0000256" key="2">
    <source>
        <dbReference type="ARBA" id="ARBA00022670"/>
    </source>
</evidence>
<feature type="signal peptide" evidence="7">
    <location>
        <begin position="1"/>
        <end position="25"/>
    </location>
</feature>
<comment type="caution">
    <text evidence="9">The sequence shown here is derived from an EMBL/GenBank/DDBJ whole genome shotgun (WGS) entry which is preliminary data.</text>
</comment>
<evidence type="ECO:0000313" key="10">
    <source>
        <dbReference type="Proteomes" id="UP000766595"/>
    </source>
</evidence>
<feature type="chain" id="PRO_5036982150" evidence="7">
    <location>
        <begin position="26"/>
        <end position="577"/>
    </location>
</feature>
<sequence length="577" mass="58872">MRSGHLLRILAVCGFVLAGSVAAEAHQPSARLKAKFGKGIGTFSLDAALPATRLRYIVVLNDPAPDAADRRDRKTRIADGQNRVLAGVLGLRSADEPTRKVRRYATLPLVALEANPAELERLAADTTVAAIQPDEAVQPLLDTSTQLTGARAAWTLGATGSNQAVAVLDTGVKTSHPFFAPKIIDQACFSGGGGVATTLCPNGQFTQTGIGAAETCAASVSSACFHGTHVSGIAVGLGGKTGSRDGVAHFARLVPVQVFSRSGNSLGAWFSDIVAALDWVNNVRDGYDPVKIAAVNMSIGDSVAHENCDADLPAVKTAIDTLRANGIATVIAAGNNGFTTGVSAPGCISTAVTVGATTKKDGLASFSNVGDMVDLYATGVDIQSSILSGYGKASGTSMAAPHVAGAFAALRSAVPGATVDAMEAALENSGRAITASGVTARRIRIDSAKTILTTTFPAATIPPVTDPPTLVVSPTDGWTVTRLTSADYSMAAKSYTVLGANGDVGYTITAGGAGIPKWLKVSATAGTATDPEAAITLSINEAAAAKLNNGTYRATLTFTNTTNAIGTTTRLVTFVRK</sequence>
<keyword evidence="7" id="KW-0732">Signal</keyword>
<dbReference type="PROSITE" id="PS51892">
    <property type="entry name" value="SUBTILASE"/>
    <property type="match status" value="1"/>
</dbReference>
<evidence type="ECO:0000256" key="5">
    <source>
        <dbReference type="PROSITE-ProRule" id="PRU01240"/>
    </source>
</evidence>
<dbReference type="SUPFAM" id="SSF52743">
    <property type="entry name" value="Subtilisin-like"/>
    <property type="match status" value="1"/>
</dbReference>
<dbReference type="PANTHER" id="PTHR43806">
    <property type="entry name" value="PEPTIDASE S8"/>
    <property type="match status" value="1"/>
</dbReference>
<dbReference type="PRINTS" id="PR00723">
    <property type="entry name" value="SUBTILISIN"/>
</dbReference>
<dbReference type="InterPro" id="IPR015500">
    <property type="entry name" value="Peptidase_S8_subtilisin-rel"/>
</dbReference>
<dbReference type="PROSITE" id="PS00138">
    <property type="entry name" value="SUBTILASE_SER"/>
    <property type="match status" value="1"/>
</dbReference>
<evidence type="ECO:0000313" key="9">
    <source>
        <dbReference type="EMBL" id="MBT9290033.1"/>
    </source>
</evidence>
<dbReference type="AlphaFoldDB" id="A0A947D483"/>
<feature type="active site" description="Charge relay system" evidence="5">
    <location>
        <position position="397"/>
    </location>
</feature>
<dbReference type="Proteomes" id="UP000766595">
    <property type="component" value="Unassembled WGS sequence"/>
</dbReference>
<feature type="domain" description="Peptidase S8/S53" evidence="8">
    <location>
        <begin position="160"/>
        <end position="430"/>
    </location>
</feature>
<evidence type="ECO:0000256" key="3">
    <source>
        <dbReference type="ARBA" id="ARBA00022801"/>
    </source>
</evidence>
<dbReference type="InterPro" id="IPR000209">
    <property type="entry name" value="Peptidase_S8/S53_dom"/>
</dbReference>
<dbReference type="EMBL" id="JAHHZF010000005">
    <property type="protein sequence ID" value="MBT9290033.1"/>
    <property type="molecule type" value="Genomic_DNA"/>
</dbReference>
<dbReference type="Gene3D" id="3.40.50.200">
    <property type="entry name" value="Peptidase S8/S53 domain"/>
    <property type="match status" value="1"/>
</dbReference>
<feature type="active site" description="Charge relay system" evidence="5">
    <location>
        <position position="169"/>
    </location>
</feature>
<organism evidence="9 10">
    <name type="scientific">Prosthecodimorpha staleyi</name>
    <dbReference type="NCBI Taxonomy" id="2840188"/>
    <lineage>
        <taxon>Bacteria</taxon>
        <taxon>Pseudomonadati</taxon>
        <taxon>Pseudomonadota</taxon>
        <taxon>Alphaproteobacteria</taxon>
        <taxon>Hyphomicrobiales</taxon>
        <taxon>Ancalomicrobiaceae</taxon>
        <taxon>Prosthecodimorpha</taxon>
    </lineage>
</organism>
<keyword evidence="4 5" id="KW-0720">Serine protease</keyword>
<protein>
    <submittedName>
        <fullName evidence="9">S8 family serine peptidase</fullName>
    </submittedName>
</protein>
<keyword evidence="10" id="KW-1185">Reference proteome</keyword>
<gene>
    <name evidence="9" type="ORF">KL771_11240</name>
</gene>